<dbReference type="SMART" id="SM00249">
    <property type="entry name" value="PHD"/>
    <property type="match status" value="3"/>
</dbReference>
<name>F0W4W0_9STRA</name>
<dbReference type="Pfam" id="PF08429">
    <property type="entry name" value="PLU-1"/>
    <property type="match status" value="1"/>
</dbReference>
<dbReference type="SUPFAM" id="SSF46774">
    <property type="entry name" value="ARID-like"/>
    <property type="match status" value="1"/>
</dbReference>
<evidence type="ECO:0000256" key="6">
    <source>
        <dbReference type="ARBA" id="ARBA00023004"/>
    </source>
</evidence>
<keyword evidence="7" id="KW-0539">Nucleus</keyword>
<evidence type="ECO:0000256" key="2">
    <source>
        <dbReference type="ARBA" id="ARBA00022723"/>
    </source>
</evidence>
<dbReference type="Pfam" id="PF00628">
    <property type="entry name" value="PHD"/>
    <property type="match status" value="2"/>
</dbReference>
<dbReference type="Gene3D" id="2.60.120.650">
    <property type="entry name" value="Cupin"/>
    <property type="match status" value="1"/>
</dbReference>
<dbReference type="PROSITE" id="PS01359">
    <property type="entry name" value="ZF_PHD_1"/>
    <property type="match status" value="2"/>
</dbReference>
<evidence type="ECO:0000256" key="1">
    <source>
        <dbReference type="ARBA" id="ARBA00004123"/>
    </source>
</evidence>
<dbReference type="InterPro" id="IPR011011">
    <property type="entry name" value="Znf_FYVE_PHD"/>
</dbReference>
<dbReference type="InterPro" id="IPR019787">
    <property type="entry name" value="Znf_PHD-finger"/>
</dbReference>
<sequence>MSNAPIFFHHSIQHIGRLAGICKIVPPKKWRPPFGINENTFRFRTRVQQLNCLEGSTRVEGNFVESLRMFLYRQGSPMKTLPKINGKVVPLYRLYKCVQENGGYYQVCKSNTWPEVVAQVEMCEEVKLCVDVCRQYHDMYKSNLLPYELSKSSTQKPDNFLCAQSSKDKDTTGNPCLYHDIEKKKVLGGETIIEEGVFLTNDSAHTSSQQGDVEKSDGESGSIISAASRQTKLSSHEGPLTLEPAGLSPDGARECFSEPPDIRVGQKFFQYFSTDSTKRSCAQTQSIDADKDAHMYLAEVKRVVLSGKKPFGIVEYANNGKRQTIDYSSLQILIANGWSLEAAKLAYENRICQRCLRSDSRGRMLVCNGCNTEYHSFCLQLPNKVDGDWYCDVCVAETIADEKDENKTKMNFGFEKGREYNVTEFREKANAWQATYFKDRNILPHQMNDAYLEQEYWKILRSPVYEQCIEIEYGSDVDSGVNGSGFPSVHILSKNIRLATKRLEQIRKLKRNCPGYFVSSVEQEKVDSKVSYHTQAIGWDKENLDTLFLHGLPHDLPDRKASEQLRSDIQRYAEDAWNLNNLPKLKGSLLRHVDQDIKGVMVPWIYMGMMFSTFCWHIEDHNFYSMSYLHCGAPKIWYGVPCDQGSIFEAIMKQLTPELFGSQPDLHMQLVTMFSPDTLKRRGLSVYRATHCEGEFMVTFPGGYHAGFNQGFNCSEAVNFATIDWLPWGMDSLAKYQIYRKLPVFAHEALLCSLAENALAERDEIDFIGVRQYLLPALKELYSQFICFEKAIQSDRILMSETMDFYEETQGNILARVGNDDGVLIKKSESVFEELRYGLRKRFSVKLSSDSSAHRDKRRKSQNKMSGPVLSETASGRPMRMMSWTGQSEKSQGVRCIICKQYCYLQAVLCSQCRPETIACIDHYKAMCNCDSAHYLRLFRFSGDQLISIIQSLESRVQNITEWSSRAESALGIKNESIKSIGKSHLVDAKRFSAEELVELYNEGRQLQGVPKSLFKELQKAHADVVVWSADVQDTLMNQRNKSYPSSDELDKMMTQLIELQTRAKQLLAAPEELYMQLKTRVKDLRRLKYELEEFNRSVTSLQQEQMKPLDISKKDVHADLAGAFARIKILDARRHQLHQQAHLLGLFTSSMTIFARSNDYVELMLEVHSILLKIQQMADYRGNRGQLGEQREAKTIDHKLRAKQSCCRNVLNRVNAHSEKFGLYNDSQMPKIHLLESLLTTSENLAAEVEATLSDHTKSLEELERLCERCERCLISPRNVVNLGDRLQMVKQWHTEARKILQSTKLPIADRYNFDELKALYDRADTCFVSSSSLLHRQLHSRIQDCRRWEANLYTLFCRGSCKQTNCLEEHERKVLLKFLDRAAQKLKNFDGRNLSPLFKTHCVCDQVLCSQTKMIACSRCDLLFHRECVGLDSPLQEASTGGFWTCTTCASKVHQEDFKSVGCQAIPTEPEGDQEVLHTRGSIEMSESANRYCICRQSHDDVPMICCDFCDEWYHLQCLGFKLKESENMKAYRCQRCTVRQNIMPFDTKKLKRSAVGKFPTIQRVHSLLRQLEQTLVAVPESARYLIQYNHSIGQVEARMRAFLNNFWSNTILDVREAENITIEMIKIFTVLEVDLTETRVRFHALHWYLRGIRLAQCKSHALPKYTHLVIFLADTKELHSTKKEQLRTLFDVISMQVERAERWIQRNKMMDVLSNDTVQLKELNREREELSLLMELPEAQNDT</sequence>
<dbReference type="HOGENOM" id="CLU_000991_7_0_1"/>
<dbReference type="GO" id="GO:0010468">
    <property type="term" value="P:regulation of gene expression"/>
    <property type="evidence" value="ECO:0007669"/>
    <property type="project" value="TreeGrafter"/>
</dbReference>
<dbReference type="SMART" id="SM00558">
    <property type="entry name" value="JmjC"/>
    <property type="match status" value="1"/>
</dbReference>
<dbReference type="PROSITE" id="PS51183">
    <property type="entry name" value="JMJN"/>
    <property type="match status" value="1"/>
</dbReference>
<dbReference type="CDD" id="cd16871">
    <property type="entry name" value="ARID_Swi1p-like"/>
    <property type="match status" value="1"/>
</dbReference>
<evidence type="ECO:0000313" key="15">
    <source>
        <dbReference type="EMBL" id="CCA16149.1"/>
    </source>
</evidence>
<dbReference type="Pfam" id="PF02373">
    <property type="entry name" value="JmjC"/>
    <property type="match status" value="1"/>
</dbReference>
<keyword evidence="2" id="KW-0479">Metal-binding</keyword>
<evidence type="ECO:0000256" key="10">
    <source>
        <dbReference type="SAM" id="MobiDB-lite"/>
    </source>
</evidence>
<dbReference type="InterPro" id="IPR004198">
    <property type="entry name" value="Znf_C5HC2"/>
</dbReference>
<proteinExistence type="predicted"/>
<feature type="region of interest" description="Disordered" evidence="10">
    <location>
        <begin position="850"/>
        <end position="876"/>
    </location>
</feature>
<keyword evidence="9" id="KW-0175">Coiled coil</keyword>
<dbReference type="GO" id="GO:0008168">
    <property type="term" value="F:methyltransferase activity"/>
    <property type="evidence" value="ECO:0007669"/>
    <property type="project" value="UniProtKB-KW"/>
</dbReference>
<comment type="subcellular location">
    <subcellularLocation>
        <location evidence="1">Nucleus</location>
    </subcellularLocation>
</comment>
<evidence type="ECO:0000259" key="11">
    <source>
        <dbReference type="PROSITE" id="PS50016"/>
    </source>
</evidence>
<dbReference type="PANTHER" id="PTHR10694">
    <property type="entry name" value="LYSINE-SPECIFIC DEMETHYLASE"/>
    <property type="match status" value="1"/>
</dbReference>
<evidence type="ECO:0000256" key="7">
    <source>
        <dbReference type="ARBA" id="ARBA00023242"/>
    </source>
</evidence>
<feature type="domain" description="ARID" evidence="12">
    <location>
        <begin position="57"/>
        <end position="152"/>
    </location>
</feature>
<gene>
    <name evidence="15" type="primary">AlNc14C19G1931</name>
    <name evidence="15" type="ORF">ALNC14_022920</name>
</gene>
<evidence type="ECO:0000256" key="8">
    <source>
        <dbReference type="PROSITE-ProRule" id="PRU00146"/>
    </source>
</evidence>
<dbReference type="GO" id="GO:0141052">
    <property type="term" value="F:histone H3 demethylase activity"/>
    <property type="evidence" value="ECO:0007669"/>
    <property type="project" value="UniProtKB-ARBA"/>
</dbReference>
<feature type="domain" description="PHD-type" evidence="11">
    <location>
        <begin position="1492"/>
        <end position="1542"/>
    </location>
</feature>
<dbReference type="Pfam" id="PF01388">
    <property type="entry name" value="ARID"/>
    <property type="match status" value="1"/>
</dbReference>
<dbReference type="Gene3D" id="1.10.150.60">
    <property type="entry name" value="ARID DNA-binding domain"/>
    <property type="match status" value="1"/>
</dbReference>
<dbReference type="GO" id="GO:0003677">
    <property type="term" value="F:DNA binding"/>
    <property type="evidence" value="ECO:0007669"/>
    <property type="project" value="InterPro"/>
</dbReference>
<dbReference type="SUPFAM" id="SSF57903">
    <property type="entry name" value="FYVE/PHD zinc finger"/>
    <property type="match status" value="3"/>
</dbReference>
<feature type="domain" description="JmjN" evidence="13">
    <location>
        <begin position="1"/>
        <end position="33"/>
    </location>
</feature>
<evidence type="ECO:0000259" key="14">
    <source>
        <dbReference type="PROSITE" id="PS51184"/>
    </source>
</evidence>
<dbReference type="GO" id="GO:0000785">
    <property type="term" value="C:chromatin"/>
    <property type="evidence" value="ECO:0007669"/>
    <property type="project" value="TreeGrafter"/>
</dbReference>
<dbReference type="EMBL" id="FR824064">
    <property type="protein sequence ID" value="CCA16149.1"/>
    <property type="molecule type" value="Genomic_DNA"/>
</dbReference>
<feature type="domain" description="PHD-type" evidence="11">
    <location>
        <begin position="1401"/>
        <end position="1454"/>
    </location>
</feature>
<dbReference type="SMART" id="SM00501">
    <property type="entry name" value="BRIGHT"/>
    <property type="match status" value="1"/>
</dbReference>
<evidence type="ECO:0000256" key="5">
    <source>
        <dbReference type="ARBA" id="ARBA00022833"/>
    </source>
</evidence>
<reference evidence="15" key="2">
    <citation type="submission" date="2011-02" db="EMBL/GenBank/DDBJ databases">
        <authorList>
            <person name="MacLean D."/>
        </authorList>
    </citation>
    <scope>NUCLEOTIDE SEQUENCE</scope>
</reference>
<dbReference type="InterPro" id="IPR013083">
    <property type="entry name" value="Znf_RING/FYVE/PHD"/>
</dbReference>
<dbReference type="InterPro" id="IPR036431">
    <property type="entry name" value="ARID_dom_sf"/>
</dbReference>
<keyword evidence="15" id="KW-0808">Transferase</keyword>
<feature type="coiled-coil region" evidence="9">
    <location>
        <begin position="1247"/>
        <end position="1274"/>
    </location>
</feature>
<dbReference type="InterPro" id="IPR013637">
    <property type="entry name" value="Lys_sp_deMease-like_dom"/>
</dbReference>
<dbReference type="SMART" id="SM01014">
    <property type="entry name" value="ARID"/>
    <property type="match status" value="1"/>
</dbReference>
<keyword evidence="3" id="KW-0677">Repeat</keyword>
<feature type="region of interest" description="Disordered" evidence="10">
    <location>
        <begin position="227"/>
        <end position="251"/>
    </location>
</feature>
<keyword evidence="5" id="KW-0862">Zinc</keyword>
<evidence type="ECO:0000256" key="3">
    <source>
        <dbReference type="ARBA" id="ARBA00022737"/>
    </source>
</evidence>
<dbReference type="Gene3D" id="3.30.40.10">
    <property type="entry name" value="Zinc/RING finger domain, C3HC4 (zinc finger)"/>
    <property type="match status" value="3"/>
</dbReference>
<dbReference type="InterPro" id="IPR001606">
    <property type="entry name" value="ARID_dom"/>
</dbReference>
<dbReference type="InterPro" id="IPR019786">
    <property type="entry name" value="Zinc_finger_PHD-type_CS"/>
</dbReference>
<reference evidence="15" key="1">
    <citation type="journal article" date="2011" name="PLoS Biol.">
        <title>Gene gain and loss during evolution of obligate parasitism in the white rust pathogen of Arabidopsis thaliana.</title>
        <authorList>
            <person name="Kemen E."/>
            <person name="Gardiner A."/>
            <person name="Schultz-Larsen T."/>
            <person name="Kemen A.C."/>
            <person name="Balmuth A.L."/>
            <person name="Robert-Seilaniantz A."/>
            <person name="Bailey K."/>
            <person name="Holub E."/>
            <person name="Studholme D.J."/>
            <person name="Maclean D."/>
            <person name="Jones J.D."/>
        </authorList>
    </citation>
    <scope>NUCLEOTIDE SEQUENCE</scope>
</reference>
<keyword evidence="4 8" id="KW-0863">Zinc-finger</keyword>
<evidence type="ECO:0000256" key="9">
    <source>
        <dbReference type="SAM" id="Coils"/>
    </source>
</evidence>
<organism evidence="15">
    <name type="scientific">Albugo laibachii Nc14</name>
    <dbReference type="NCBI Taxonomy" id="890382"/>
    <lineage>
        <taxon>Eukaryota</taxon>
        <taxon>Sar</taxon>
        <taxon>Stramenopiles</taxon>
        <taxon>Oomycota</taxon>
        <taxon>Peronosporomycetes</taxon>
        <taxon>Albuginales</taxon>
        <taxon>Albuginaceae</taxon>
        <taxon>Albugo</taxon>
    </lineage>
</organism>
<dbReference type="PROSITE" id="PS51184">
    <property type="entry name" value="JMJC"/>
    <property type="match status" value="1"/>
</dbReference>
<evidence type="ECO:0000256" key="4">
    <source>
        <dbReference type="ARBA" id="ARBA00022771"/>
    </source>
</evidence>
<dbReference type="PROSITE" id="PS51011">
    <property type="entry name" value="ARID"/>
    <property type="match status" value="1"/>
</dbReference>
<feature type="domain" description="JmjC" evidence="14">
    <location>
        <begin position="571"/>
        <end position="737"/>
    </location>
</feature>
<evidence type="ECO:0000259" key="13">
    <source>
        <dbReference type="PROSITE" id="PS51183"/>
    </source>
</evidence>
<dbReference type="GO" id="GO:0005634">
    <property type="term" value="C:nucleus"/>
    <property type="evidence" value="ECO:0007669"/>
    <property type="project" value="UniProtKB-SubCell"/>
</dbReference>
<feature type="coiled-coil region" evidence="9">
    <location>
        <begin position="1050"/>
        <end position="1105"/>
    </location>
</feature>
<dbReference type="InterPro" id="IPR003349">
    <property type="entry name" value="JmjN"/>
</dbReference>
<dbReference type="InterPro" id="IPR001965">
    <property type="entry name" value="Znf_PHD"/>
</dbReference>
<dbReference type="InterPro" id="IPR003347">
    <property type="entry name" value="JmjC_dom"/>
</dbReference>
<keyword evidence="15" id="KW-0489">Methyltransferase</keyword>
<protein>
    <submittedName>
        <fullName evidence="15">Histone demethylase putative</fullName>
    </submittedName>
</protein>
<feature type="region of interest" description="Disordered" evidence="10">
    <location>
        <begin position="203"/>
        <end position="222"/>
    </location>
</feature>
<dbReference type="SUPFAM" id="SSF51197">
    <property type="entry name" value="Clavaminate synthase-like"/>
    <property type="match status" value="1"/>
</dbReference>
<accession>F0W4W0</accession>
<evidence type="ECO:0000259" key="12">
    <source>
        <dbReference type="PROSITE" id="PS51011"/>
    </source>
</evidence>
<keyword evidence="6" id="KW-0408">Iron</keyword>
<dbReference type="PROSITE" id="PS50016">
    <property type="entry name" value="ZF_PHD_2"/>
    <property type="match status" value="3"/>
</dbReference>
<feature type="domain" description="PHD-type" evidence="11">
    <location>
        <begin position="349"/>
        <end position="397"/>
    </location>
</feature>
<dbReference type="Pfam" id="PF02928">
    <property type="entry name" value="zf-C5HC2"/>
    <property type="match status" value="1"/>
</dbReference>
<dbReference type="GO" id="GO:0008270">
    <property type="term" value="F:zinc ion binding"/>
    <property type="evidence" value="ECO:0007669"/>
    <property type="project" value="UniProtKB-KW"/>
</dbReference>
<dbReference type="PANTHER" id="PTHR10694:SF33">
    <property type="entry name" value="LYSINE-SPECIFIC DEMETHYLASE 5"/>
    <property type="match status" value="1"/>
</dbReference>
<dbReference type="GO" id="GO:0032259">
    <property type="term" value="P:methylation"/>
    <property type="evidence" value="ECO:0007669"/>
    <property type="project" value="UniProtKB-KW"/>
</dbReference>